<accession>A0A317DB66</accession>
<evidence type="ECO:0000313" key="2">
    <source>
        <dbReference type="Proteomes" id="UP000246050"/>
    </source>
</evidence>
<gene>
    <name evidence="1" type="ORF">DKT69_24905</name>
</gene>
<proteinExistence type="predicted"/>
<dbReference type="EMBL" id="QGKS01000297">
    <property type="protein sequence ID" value="PWR12141.1"/>
    <property type="molecule type" value="Genomic_DNA"/>
</dbReference>
<dbReference type="AlphaFoldDB" id="A0A317DB66"/>
<sequence>MTARLLGSTSISRTVQQAVLSRLDEFVPTDHRDALRAAGRCAATARVPLSPAKLEQIARVTRDAALVVLLVDQLGNAISTDQIIAVLANLGSPYAELTTSAASPTFPNDSHHLQVLARLKQDGRLPKLTRRQAKSQISVTIA</sequence>
<reference evidence="1 2" key="1">
    <citation type="submission" date="2018-05" db="EMBL/GenBank/DDBJ databases">
        <title>Micromonosporas from Atacama Desert.</title>
        <authorList>
            <person name="Carro L."/>
            <person name="Golinska P."/>
            <person name="Klenk H.-P."/>
            <person name="Goodfellow M."/>
        </authorList>
    </citation>
    <scope>NUCLEOTIDE SEQUENCE [LARGE SCALE GENOMIC DNA]</scope>
    <source>
        <strain evidence="1 2">4G51</strain>
    </source>
</reference>
<dbReference type="Proteomes" id="UP000246050">
    <property type="component" value="Unassembled WGS sequence"/>
</dbReference>
<comment type="caution">
    <text evidence="1">The sequence shown here is derived from an EMBL/GenBank/DDBJ whole genome shotgun (WGS) entry which is preliminary data.</text>
</comment>
<organism evidence="1 2">
    <name type="scientific">Micromonospora sicca</name>
    <dbReference type="NCBI Taxonomy" id="2202420"/>
    <lineage>
        <taxon>Bacteria</taxon>
        <taxon>Bacillati</taxon>
        <taxon>Actinomycetota</taxon>
        <taxon>Actinomycetes</taxon>
        <taxon>Micromonosporales</taxon>
        <taxon>Micromonosporaceae</taxon>
        <taxon>Micromonospora</taxon>
    </lineage>
</organism>
<dbReference type="OrthoDB" id="1701659at2"/>
<name>A0A317DB66_9ACTN</name>
<dbReference type="RefSeq" id="WP_109803933.1">
    <property type="nucleotide sequence ID" value="NZ_QGKS01000297.1"/>
</dbReference>
<evidence type="ECO:0000313" key="1">
    <source>
        <dbReference type="EMBL" id="PWR12141.1"/>
    </source>
</evidence>
<protein>
    <submittedName>
        <fullName evidence="1">Uncharacterized protein</fullName>
    </submittedName>
</protein>